<dbReference type="InterPro" id="IPR014284">
    <property type="entry name" value="RNA_pol_sigma-70_dom"/>
</dbReference>
<feature type="domain" description="RNA polymerase sigma-70 region 2" evidence="6">
    <location>
        <begin position="25"/>
        <end position="93"/>
    </location>
</feature>
<dbReference type="CDD" id="cd06171">
    <property type="entry name" value="Sigma70_r4"/>
    <property type="match status" value="1"/>
</dbReference>
<dbReference type="Gene3D" id="1.10.1740.10">
    <property type="match status" value="1"/>
</dbReference>
<sequence length="187" mass="21551">MSVKVNIENLVQELQNGEEQALATIYDMYADALYGLILKIVKDDGLAQDILQDCFVKIWQKAQTYDASKGSFFTWMLNVCRNKSIDELRKVDRHRKGKDEIGHATDYQKQGIERNIDTIGLKDIVDDLPDDQKLIVEYLYFKGYTQQETSDELNIPLGTVKSRSRMAIKALKDSFVIVLLIWIQKNI</sequence>
<dbReference type="RefSeq" id="WP_090247910.1">
    <property type="nucleotide sequence ID" value="NZ_FPAS01000002.1"/>
</dbReference>
<dbReference type="InterPro" id="IPR013324">
    <property type="entry name" value="RNA_pol_sigma_r3/r4-like"/>
</dbReference>
<gene>
    <name evidence="8" type="ORF">SAMN05216474_1558</name>
</gene>
<keyword evidence="5" id="KW-0804">Transcription</keyword>
<dbReference type="OrthoDB" id="9784272at2"/>
<dbReference type="Gene3D" id="1.10.10.10">
    <property type="entry name" value="Winged helix-like DNA-binding domain superfamily/Winged helix DNA-binding domain"/>
    <property type="match status" value="1"/>
</dbReference>
<dbReference type="InterPro" id="IPR036388">
    <property type="entry name" value="WH-like_DNA-bd_sf"/>
</dbReference>
<dbReference type="SUPFAM" id="SSF88659">
    <property type="entry name" value="Sigma3 and sigma4 domains of RNA polymerase sigma factors"/>
    <property type="match status" value="1"/>
</dbReference>
<evidence type="ECO:0000259" key="7">
    <source>
        <dbReference type="Pfam" id="PF04545"/>
    </source>
</evidence>
<dbReference type="Pfam" id="PF04545">
    <property type="entry name" value="Sigma70_r4"/>
    <property type="match status" value="1"/>
</dbReference>
<evidence type="ECO:0000256" key="3">
    <source>
        <dbReference type="ARBA" id="ARBA00023082"/>
    </source>
</evidence>
<dbReference type="Proteomes" id="UP000236454">
    <property type="component" value="Unassembled WGS sequence"/>
</dbReference>
<dbReference type="STRING" id="477690.SAMN05216474_1558"/>
<keyword evidence="2" id="KW-0805">Transcription regulation</keyword>
<dbReference type="AlphaFoldDB" id="A0A1I6ZQZ8"/>
<dbReference type="GO" id="GO:0006352">
    <property type="term" value="P:DNA-templated transcription initiation"/>
    <property type="evidence" value="ECO:0007669"/>
    <property type="project" value="InterPro"/>
</dbReference>
<accession>A0A1I6ZQZ8</accession>
<dbReference type="InterPro" id="IPR039425">
    <property type="entry name" value="RNA_pol_sigma-70-like"/>
</dbReference>
<evidence type="ECO:0000313" key="9">
    <source>
        <dbReference type="Proteomes" id="UP000236454"/>
    </source>
</evidence>
<name>A0A1I6ZQZ8_9FLAO</name>
<evidence type="ECO:0000313" key="8">
    <source>
        <dbReference type="EMBL" id="SFT65153.1"/>
    </source>
</evidence>
<evidence type="ECO:0000259" key="6">
    <source>
        <dbReference type="Pfam" id="PF04542"/>
    </source>
</evidence>
<keyword evidence="9" id="KW-1185">Reference proteome</keyword>
<dbReference type="PANTHER" id="PTHR43133">
    <property type="entry name" value="RNA POLYMERASE ECF-TYPE SIGMA FACTO"/>
    <property type="match status" value="1"/>
</dbReference>
<dbReference type="GO" id="GO:0003677">
    <property type="term" value="F:DNA binding"/>
    <property type="evidence" value="ECO:0007669"/>
    <property type="project" value="UniProtKB-KW"/>
</dbReference>
<proteinExistence type="inferred from homology"/>
<dbReference type="EMBL" id="FPAS01000002">
    <property type="protein sequence ID" value="SFT65153.1"/>
    <property type="molecule type" value="Genomic_DNA"/>
</dbReference>
<comment type="similarity">
    <text evidence="1">Belongs to the sigma-70 factor family. ECF subfamily.</text>
</comment>
<protein>
    <submittedName>
        <fullName evidence="8">RNA polymerase sigma-70 factor, ECF subfamily</fullName>
    </submittedName>
</protein>
<evidence type="ECO:0000256" key="2">
    <source>
        <dbReference type="ARBA" id="ARBA00023015"/>
    </source>
</evidence>
<keyword evidence="4" id="KW-0238">DNA-binding</keyword>
<feature type="domain" description="RNA polymerase sigma-70 region 4" evidence="7">
    <location>
        <begin position="126"/>
        <end position="172"/>
    </location>
</feature>
<reference evidence="8 9" key="1">
    <citation type="submission" date="2016-10" db="EMBL/GenBank/DDBJ databases">
        <authorList>
            <person name="de Groot N.N."/>
        </authorList>
    </citation>
    <scope>NUCLEOTIDE SEQUENCE [LARGE SCALE GENOMIC DNA]</scope>
    <source>
        <strain evidence="8 9">CGMCC 1.7005</strain>
    </source>
</reference>
<dbReference type="InterPro" id="IPR007630">
    <property type="entry name" value="RNA_pol_sigma70_r4"/>
</dbReference>
<dbReference type="SUPFAM" id="SSF88946">
    <property type="entry name" value="Sigma2 domain of RNA polymerase sigma factors"/>
    <property type="match status" value="1"/>
</dbReference>
<evidence type="ECO:0000256" key="1">
    <source>
        <dbReference type="ARBA" id="ARBA00010641"/>
    </source>
</evidence>
<dbReference type="InterPro" id="IPR007627">
    <property type="entry name" value="RNA_pol_sigma70_r2"/>
</dbReference>
<keyword evidence="3" id="KW-0731">Sigma factor</keyword>
<organism evidence="8 9">
    <name type="scientific">Lishizhenia tianjinensis</name>
    <dbReference type="NCBI Taxonomy" id="477690"/>
    <lineage>
        <taxon>Bacteria</taxon>
        <taxon>Pseudomonadati</taxon>
        <taxon>Bacteroidota</taxon>
        <taxon>Flavobacteriia</taxon>
        <taxon>Flavobacteriales</taxon>
        <taxon>Crocinitomicaceae</taxon>
        <taxon>Lishizhenia</taxon>
    </lineage>
</organism>
<dbReference type="NCBIfam" id="TIGR02937">
    <property type="entry name" value="sigma70-ECF"/>
    <property type="match status" value="1"/>
</dbReference>
<evidence type="ECO:0000256" key="5">
    <source>
        <dbReference type="ARBA" id="ARBA00023163"/>
    </source>
</evidence>
<dbReference type="InterPro" id="IPR013325">
    <property type="entry name" value="RNA_pol_sigma_r2"/>
</dbReference>
<dbReference type="Pfam" id="PF04542">
    <property type="entry name" value="Sigma70_r2"/>
    <property type="match status" value="1"/>
</dbReference>
<dbReference type="PANTHER" id="PTHR43133:SF62">
    <property type="entry name" value="RNA POLYMERASE SIGMA FACTOR SIGZ"/>
    <property type="match status" value="1"/>
</dbReference>
<evidence type="ECO:0000256" key="4">
    <source>
        <dbReference type="ARBA" id="ARBA00023125"/>
    </source>
</evidence>
<dbReference type="GO" id="GO:0016987">
    <property type="term" value="F:sigma factor activity"/>
    <property type="evidence" value="ECO:0007669"/>
    <property type="project" value="UniProtKB-KW"/>
</dbReference>